<reference evidence="1" key="1">
    <citation type="submission" date="2021-11" db="EMBL/GenBank/DDBJ databases">
        <title>Description of novel Flavobacterium species.</title>
        <authorList>
            <person name="Saticioglu I.B."/>
            <person name="Ay H."/>
            <person name="Altun S."/>
            <person name="Duman M."/>
        </authorList>
    </citation>
    <scope>NUCLEOTIDE SEQUENCE</scope>
    <source>
        <strain evidence="1">F-30</strain>
    </source>
</reference>
<dbReference type="EMBL" id="JAJJMM010000001">
    <property type="protein sequence ID" value="MCC9064648.1"/>
    <property type="molecule type" value="Genomic_DNA"/>
</dbReference>
<proteinExistence type="predicted"/>
<keyword evidence="2" id="KW-1185">Reference proteome</keyword>
<gene>
    <name evidence="1" type="ORF">LNP81_16705</name>
</gene>
<evidence type="ECO:0008006" key="3">
    <source>
        <dbReference type="Google" id="ProtNLM"/>
    </source>
</evidence>
<dbReference type="RefSeq" id="WP_230037766.1">
    <property type="nucleotide sequence ID" value="NZ_JAJJMM010000001.1"/>
</dbReference>
<organism evidence="1 2">
    <name type="scientific">Flavobacterium piscisymbiosum</name>
    <dbReference type="NCBI Taxonomy" id="2893753"/>
    <lineage>
        <taxon>Bacteria</taxon>
        <taxon>Pseudomonadati</taxon>
        <taxon>Bacteroidota</taxon>
        <taxon>Flavobacteriia</taxon>
        <taxon>Flavobacteriales</taxon>
        <taxon>Flavobacteriaceae</taxon>
        <taxon>Flavobacterium</taxon>
    </lineage>
</organism>
<sequence length="91" mass="9834">MENILNPKTRENFGYGIKEKPQGISANKILYAAAGSLVLGLTLKLAGKRKTAATLGKWGMSLLTLGGYKKLSNVTAPETNEITENDQKQII</sequence>
<accession>A0ABS8MGM6</accession>
<dbReference type="Proteomes" id="UP001430679">
    <property type="component" value="Unassembled WGS sequence"/>
</dbReference>
<evidence type="ECO:0000313" key="2">
    <source>
        <dbReference type="Proteomes" id="UP001430679"/>
    </source>
</evidence>
<name>A0ABS8MGM6_9FLAO</name>
<protein>
    <recommendedName>
        <fullName evidence="3">DUF2892 domain-containing protein</fullName>
    </recommendedName>
</protein>
<evidence type="ECO:0000313" key="1">
    <source>
        <dbReference type="EMBL" id="MCC9064648.1"/>
    </source>
</evidence>
<comment type="caution">
    <text evidence="1">The sequence shown here is derived from an EMBL/GenBank/DDBJ whole genome shotgun (WGS) entry which is preliminary data.</text>
</comment>